<evidence type="ECO:0000256" key="3">
    <source>
        <dbReference type="SAM" id="Phobius"/>
    </source>
</evidence>
<dbReference type="NCBIfam" id="NF033747">
    <property type="entry name" value="class_E_sortase"/>
    <property type="match status" value="1"/>
</dbReference>
<evidence type="ECO:0000313" key="4">
    <source>
        <dbReference type="EMBL" id="MDH2388135.1"/>
    </source>
</evidence>
<comment type="caution">
    <text evidence="4">The sequence shown here is derived from an EMBL/GenBank/DDBJ whole genome shotgun (WGS) entry which is preliminary data.</text>
</comment>
<dbReference type="InterPro" id="IPR042003">
    <property type="entry name" value="Sortase_E"/>
</dbReference>
<dbReference type="RefSeq" id="WP_279926687.1">
    <property type="nucleotide sequence ID" value="NZ_JARWBG010000004.1"/>
</dbReference>
<dbReference type="Proteomes" id="UP001223144">
    <property type="component" value="Unassembled WGS sequence"/>
</dbReference>
<gene>
    <name evidence="4" type="ORF">QCN29_04890</name>
</gene>
<sequence>MRFTRLLVRIVSEICITVGAALLLFVAYVLMWTGVKADSAVEGELDRLEKRWSQSTPPPARPEASATPPAPAPARTPTADAYEDGKPFAVMRVPRFGDGWEWPVLQGVGAAVLKRGLGHYPSTARLGEEGNVAVAGHRRTYGDPFRDFPELRAGDAVLLNDGATRYTYRIVARPYQTVPSDVGVVEPVPRPLRAGAAPFDGPGRYLTLTTCDPEWGSSHRLVAWARLEAKASVTDGGTRAVHS</sequence>
<name>A0ABT6HIK2_9ACTN</name>
<dbReference type="Pfam" id="PF04203">
    <property type="entry name" value="Sortase"/>
    <property type="match status" value="1"/>
</dbReference>
<dbReference type="SUPFAM" id="SSF63817">
    <property type="entry name" value="Sortase"/>
    <property type="match status" value="1"/>
</dbReference>
<keyword evidence="3" id="KW-0812">Transmembrane</keyword>
<feature type="region of interest" description="Disordered" evidence="2">
    <location>
        <begin position="48"/>
        <end position="82"/>
    </location>
</feature>
<dbReference type="InterPro" id="IPR053465">
    <property type="entry name" value="Sortase_Class_E"/>
</dbReference>
<protein>
    <submittedName>
        <fullName evidence="4">Class E sortase</fullName>
    </submittedName>
</protein>
<keyword evidence="3" id="KW-1133">Transmembrane helix</keyword>
<evidence type="ECO:0000256" key="2">
    <source>
        <dbReference type="SAM" id="MobiDB-lite"/>
    </source>
</evidence>
<keyword evidence="5" id="KW-1185">Reference proteome</keyword>
<evidence type="ECO:0000313" key="5">
    <source>
        <dbReference type="Proteomes" id="UP001223144"/>
    </source>
</evidence>
<organism evidence="4 5">
    <name type="scientific">Streptomyces chengmaiensis</name>
    <dbReference type="NCBI Taxonomy" id="3040919"/>
    <lineage>
        <taxon>Bacteria</taxon>
        <taxon>Bacillati</taxon>
        <taxon>Actinomycetota</taxon>
        <taxon>Actinomycetes</taxon>
        <taxon>Kitasatosporales</taxon>
        <taxon>Streptomycetaceae</taxon>
        <taxon>Streptomyces</taxon>
    </lineage>
</organism>
<reference evidence="4 5" key="1">
    <citation type="submission" date="2023-04" db="EMBL/GenBank/DDBJ databases">
        <title>Streptomyces chengmaiensis sp. nov. isolated from the stem of mangrove plant in Hainan.</title>
        <authorList>
            <person name="Huang X."/>
            <person name="Zhou S."/>
            <person name="Chu X."/>
            <person name="Xie Y."/>
            <person name="Lin Y."/>
        </authorList>
    </citation>
    <scope>NUCLEOTIDE SEQUENCE [LARGE SCALE GENOMIC DNA]</scope>
    <source>
        <strain evidence="4 5">HNM0663</strain>
    </source>
</reference>
<feature type="transmembrane region" description="Helical" evidence="3">
    <location>
        <begin position="6"/>
        <end position="30"/>
    </location>
</feature>
<proteinExistence type="predicted"/>
<dbReference type="InterPro" id="IPR005754">
    <property type="entry name" value="Sortase"/>
</dbReference>
<dbReference type="InterPro" id="IPR023365">
    <property type="entry name" value="Sortase_dom-sf"/>
</dbReference>
<dbReference type="Gene3D" id="2.40.260.10">
    <property type="entry name" value="Sortase"/>
    <property type="match status" value="1"/>
</dbReference>
<dbReference type="CDD" id="cd05830">
    <property type="entry name" value="Sortase_E"/>
    <property type="match status" value="1"/>
</dbReference>
<keyword evidence="3" id="KW-0472">Membrane</keyword>
<keyword evidence="1" id="KW-0378">Hydrolase</keyword>
<evidence type="ECO:0000256" key="1">
    <source>
        <dbReference type="ARBA" id="ARBA00022801"/>
    </source>
</evidence>
<accession>A0ABT6HIK2</accession>
<dbReference type="EMBL" id="JARWBG010000004">
    <property type="protein sequence ID" value="MDH2388135.1"/>
    <property type="molecule type" value="Genomic_DNA"/>
</dbReference>